<dbReference type="SUPFAM" id="SSF47413">
    <property type="entry name" value="lambda repressor-like DNA-binding domains"/>
    <property type="match status" value="1"/>
</dbReference>
<organism evidence="3 4">
    <name type="scientific">Thalassotalea euphylliae</name>
    <dbReference type="NCBI Taxonomy" id="1655234"/>
    <lineage>
        <taxon>Bacteria</taxon>
        <taxon>Pseudomonadati</taxon>
        <taxon>Pseudomonadota</taxon>
        <taxon>Gammaproteobacteria</taxon>
        <taxon>Alteromonadales</taxon>
        <taxon>Colwelliaceae</taxon>
        <taxon>Thalassotalea</taxon>
    </lineage>
</organism>
<evidence type="ECO:0000313" key="4">
    <source>
        <dbReference type="Proteomes" id="UP000256478"/>
    </source>
</evidence>
<accession>A0A3E0TVJ3</accession>
<comment type="caution">
    <text evidence="3">The sequence shown here is derived from an EMBL/GenBank/DDBJ whole genome shotgun (WGS) entry which is preliminary data.</text>
</comment>
<dbReference type="PANTHER" id="PTHR46558:SF4">
    <property type="entry name" value="DNA-BIDING PHAGE PROTEIN"/>
    <property type="match status" value="1"/>
</dbReference>
<dbReference type="AlphaFoldDB" id="A0A3E0TVJ3"/>
<feature type="domain" description="HTH cro/C1-type" evidence="2">
    <location>
        <begin position="11"/>
        <end position="65"/>
    </location>
</feature>
<dbReference type="InterPro" id="IPR010982">
    <property type="entry name" value="Lambda_DNA-bd_dom_sf"/>
</dbReference>
<dbReference type="SMART" id="SM00530">
    <property type="entry name" value="HTH_XRE"/>
    <property type="match status" value="1"/>
</dbReference>
<evidence type="ECO:0000259" key="2">
    <source>
        <dbReference type="PROSITE" id="PS50943"/>
    </source>
</evidence>
<reference evidence="3 4" key="1">
    <citation type="submission" date="2018-08" db="EMBL/GenBank/DDBJ databases">
        <title>Thalassotalea euphylliae genome.</title>
        <authorList>
            <person name="Summers S."/>
            <person name="Rice S.A."/>
            <person name="Freckelton M.L."/>
            <person name="Nedved B.T."/>
            <person name="Hadfield M.G."/>
        </authorList>
    </citation>
    <scope>NUCLEOTIDE SEQUENCE [LARGE SCALE GENOMIC DNA]</scope>
    <source>
        <strain evidence="3 4">H1</strain>
    </source>
</reference>
<dbReference type="Proteomes" id="UP000256478">
    <property type="component" value="Unassembled WGS sequence"/>
</dbReference>
<dbReference type="PROSITE" id="PS50943">
    <property type="entry name" value="HTH_CROC1"/>
    <property type="match status" value="1"/>
</dbReference>
<proteinExistence type="predicted"/>
<dbReference type="OrthoDB" id="9800901at2"/>
<evidence type="ECO:0000256" key="1">
    <source>
        <dbReference type="ARBA" id="ARBA00023125"/>
    </source>
</evidence>
<dbReference type="GO" id="GO:0003677">
    <property type="term" value="F:DNA binding"/>
    <property type="evidence" value="ECO:0007669"/>
    <property type="project" value="UniProtKB-KW"/>
</dbReference>
<name>A0A3E0TVJ3_9GAMM</name>
<dbReference type="RefSeq" id="WP_116009443.1">
    <property type="nucleotide sequence ID" value="NZ_QUOU01000001.1"/>
</dbReference>
<gene>
    <name evidence="3" type="ORF">DXX93_18785</name>
</gene>
<sequence length="79" mass="8496">MDAKVAFGIVLKKVRKEAKISQEQLALDANIERAHISKLERGLFQPSLSTIFAIADVLGCSAGSLVDLAKQELDSAKAK</sequence>
<dbReference type="EMBL" id="QUOU01000001">
    <property type="protein sequence ID" value="REL28407.1"/>
    <property type="molecule type" value="Genomic_DNA"/>
</dbReference>
<dbReference type="Pfam" id="PF01381">
    <property type="entry name" value="HTH_3"/>
    <property type="match status" value="1"/>
</dbReference>
<keyword evidence="1" id="KW-0238">DNA-binding</keyword>
<dbReference type="InterPro" id="IPR001387">
    <property type="entry name" value="Cro/C1-type_HTH"/>
</dbReference>
<dbReference type="CDD" id="cd00093">
    <property type="entry name" value="HTH_XRE"/>
    <property type="match status" value="1"/>
</dbReference>
<dbReference type="Gene3D" id="1.10.260.40">
    <property type="entry name" value="lambda repressor-like DNA-binding domains"/>
    <property type="match status" value="1"/>
</dbReference>
<dbReference type="PANTHER" id="PTHR46558">
    <property type="entry name" value="TRACRIPTIONAL REGULATORY PROTEIN-RELATED-RELATED"/>
    <property type="match status" value="1"/>
</dbReference>
<protein>
    <submittedName>
        <fullName evidence="3">XRE family transcriptional regulator</fullName>
    </submittedName>
</protein>
<evidence type="ECO:0000313" key="3">
    <source>
        <dbReference type="EMBL" id="REL28407.1"/>
    </source>
</evidence>